<evidence type="ECO:0000313" key="1">
    <source>
        <dbReference type="EMBL" id="VAW59692.1"/>
    </source>
</evidence>
<proteinExistence type="predicted"/>
<organism evidence="1">
    <name type="scientific">hydrothermal vent metagenome</name>
    <dbReference type="NCBI Taxonomy" id="652676"/>
    <lineage>
        <taxon>unclassified sequences</taxon>
        <taxon>metagenomes</taxon>
        <taxon>ecological metagenomes</taxon>
    </lineage>
</organism>
<name>A0A3B0X8A8_9ZZZZ</name>
<sequence>MKTKTRDKSSIKNNAIHNAYIAITINEGVEKYLEDLSLKNYSEQTIY</sequence>
<dbReference type="AlphaFoldDB" id="A0A3B0X8A8"/>
<accession>A0A3B0X8A8</accession>
<gene>
    <name evidence="1" type="ORF">MNBD_GAMMA08-432</name>
</gene>
<dbReference type="EMBL" id="UOFH01000096">
    <property type="protein sequence ID" value="VAW59692.1"/>
    <property type="molecule type" value="Genomic_DNA"/>
</dbReference>
<protein>
    <submittedName>
        <fullName evidence="1">Uncharacterized protein</fullName>
    </submittedName>
</protein>
<feature type="non-terminal residue" evidence="1">
    <location>
        <position position="47"/>
    </location>
</feature>
<reference evidence="1" key="1">
    <citation type="submission" date="2018-06" db="EMBL/GenBank/DDBJ databases">
        <authorList>
            <person name="Zhirakovskaya E."/>
        </authorList>
    </citation>
    <scope>NUCLEOTIDE SEQUENCE</scope>
</reference>